<reference evidence="1" key="1">
    <citation type="submission" date="2022-10" db="EMBL/GenBank/DDBJ databases">
        <title>Culturing micro-colonial fungi from biological soil crusts in the Mojave desert and describing Neophaeococcomyces mojavensis, and introducing the new genera and species Taxawa tesnikishii.</title>
        <authorList>
            <person name="Kurbessoian T."/>
            <person name="Stajich J.E."/>
        </authorList>
    </citation>
    <scope>NUCLEOTIDE SEQUENCE</scope>
    <source>
        <strain evidence="1">JES_115</strain>
    </source>
</reference>
<proteinExistence type="predicted"/>
<accession>A0ACC2ZFF9</accession>
<name>A0ACC2ZFF9_9PEZI</name>
<protein>
    <submittedName>
        <fullName evidence="1">Uncharacterized protein</fullName>
    </submittedName>
</protein>
<gene>
    <name evidence="1" type="ORF">H2199_002568</name>
</gene>
<comment type="caution">
    <text evidence="1">The sequence shown here is derived from an EMBL/GenBank/DDBJ whole genome shotgun (WGS) entry which is preliminary data.</text>
</comment>
<evidence type="ECO:0000313" key="1">
    <source>
        <dbReference type="EMBL" id="KAJ9646519.1"/>
    </source>
</evidence>
<keyword evidence="2" id="KW-1185">Reference proteome</keyword>
<dbReference type="Proteomes" id="UP001172680">
    <property type="component" value="Unassembled WGS sequence"/>
</dbReference>
<dbReference type="EMBL" id="JAPDRP010000006">
    <property type="protein sequence ID" value="KAJ9646519.1"/>
    <property type="molecule type" value="Genomic_DNA"/>
</dbReference>
<organism evidence="1 2">
    <name type="scientific">Coniosporium tulheliwenetii</name>
    <dbReference type="NCBI Taxonomy" id="3383036"/>
    <lineage>
        <taxon>Eukaryota</taxon>
        <taxon>Fungi</taxon>
        <taxon>Dikarya</taxon>
        <taxon>Ascomycota</taxon>
        <taxon>Pezizomycotina</taxon>
        <taxon>Dothideomycetes</taxon>
        <taxon>Dothideomycetes incertae sedis</taxon>
        <taxon>Coniosporium</taxon>
    </lineage>
</organism>
<sequence>MFAKLLIVPAAKSDELFKIRIDRLLSQNLQRTTQHPSSSLNQAVIEQVVAEVVAPAVKEESEERCTEKREEKSEAKVEEPLEVTVEELPKEKSVELPKEKIKELPETKLEDTTEEETIERVAEHGIKKKLDQKITDKSDEKSDERSPASTCYACVACADLKPYTDCLVLRCQPEPHVYCLDCVVNLFKASIKTASKYDNVMRFPELTVPSCGTPVAGMANGYSESSLTGATCHVVFASRNCALSLCVRIVALALALDAPINAWD</sequence>
<evidence type="ECO:0000313" key="2">
    <source>
        <dbReference type="Proteomes" id="UP001172680"/>
    </source>
</evidence>